<evidence type="ECO:0000313" key="5">
    <source>
        <dbReference type="EMBL" id="EGY51526.1"/>
    </source>
</evidence>
<dbReference type="GO" id="GO:0003700">
    <property type="term" value="F:DNA-binding transcription factor activity"/>
    <property type="evidence" value="ECO:0007669"/>
    <property type="project" value="TreeGrafter"/>
</dbReference>
<keyword evidence="2" id="KW-0238">DNA-binding</keyword>
<dbReference type="SUPFAM" id="SSF47413">
    <property type="entry name" value="lambda repressor-like DNA-binding domains"/>
    <property type="match status" value="1"/>
</dbReference>
<dbReference type="HOGENOM" id="CLU_066192_29_1_4"/>
<evidence type="ECO:0000259" key="4">
    <source>
        <dbReference type="PROSITE" id="PS50943"/>
    </source>
</evidence>
<dbReference type="PANTHER" id="PTHR46797">
    <property type="entry name" value="HTH-TYPE TRANSCRIPTIONAL REGULATOR"/>
    <property type="match status" value="1"/>
</dbReference>
<evidence type="ECO:0000256" key="3">
    <source>
        <dbReference type="ARBA" id="ARBA00023163"/>
    </source>
</evidence>
<comment type="caution">
    <text evidence="5">The sequence shown here is derived from an EMBL/GenBank/DDBJ whole genome shotgun (WGS) entry which is preliminary data.</text>
</comment>
<dbReference type="InterPro" id="IPR010982">
    <property type="entry name" value="Lambda_DNA-bd_dom_sf"/>
</dbReference>
<keyword evidence="1" id="KW-0805">Transcription regulation</keyword>
<dbReference type="PROSITE" id="PS50943">
    <property type="entry name" value="HTH_CROC1"/>
    <property type="match status" value="1"/>
</dbReference>
<dbReference type="GO" id="GO:0003677">
    <property type="term" value="F:DNA binding"/>
    <property type="evidence" value="ECO:0007669"/>
    <property type="project" value="UniProtKB-KW"/>
</dbReference>
<organism evidence="5 6">
    <name type="scientific">Neisseria shayeganii 871</name>
    <dbReference type="NCBI Taxonomy" id="1032488"/>
    <lineage>
        <taxon>Bacteria</taxon>
        <taxon>Pseudomonadati</taxon>
        <taxon>Pseudomonadota</taxon>
        <taxon>Betaproteobacteria</taxon>
        <taxon>Neisseriales</taxon>
        <taxon>Neisseriaceae</taxon>
        <taxon>Neisseria</taxon>
    </lineage>
</organism>
<dbReference type="Proteomes" id="UP000003019">
    <property type="component" value="Unassembled WGS sequence"/>
</dbReference>
<protein>
    <submittedName>
        <fullName evidence="5">Transcriptional regulator</fullName>
    </submittedName>
</protein>
<dbReference type="EMBL" id="AGAY01000075">
    <property type="protein sequence ID" value="EGY51526.1"/>
    <property type="molecule type" value="Genomic_DNA"/>
</dbReference>
<gene>
    <name evidence="5" type="primary">pvuIIC</name>
    <name evidence="5" type="ORF">HMPREF9371_2252</name>
</gene>
<dbReference type="PATRIC" id="fig|1032488.3.peg.2126"/>
<keyword evidence="3" id="KW-0804">Transcription</keyword>
<dbReference type="CDD" id="cd00093">
    <property type="entry name" value="HTH_XRE"/>
    <property type="match status" value="1"/>
</dbReference>
<sequence length="102" mass="11643">MIKIKPYLDTATMEKQAEIHHYRLLFARNMRQIRRLKDISQEELAFQAGISRAYLGDIERGNRSVSIDVMGSIADALQTPLNQLLQTDLTLRLDTSSQPKKG</sequence>
<dbReference type="InterPro" id="IPR050807">
    <property type="entry name" value="TransReg_Diox_bact_type"/>
</dbReference>
<dbReference type="SMART" id="SM00530">
    <property type="entry name" value="HTH_XRE"/>
    <property type="match status" value="1"/>
</dbReference>
<proteinExistence type="predicted"/>
<dbReference type="GO" id="GO:0005829">
    <property type="term" value="C:cytosol"/>
    <property type="evidence" value="ECO:0007669"/>
    <property type="project" value="TreeGrafter"/>
</dbReference>
<keyword evidence="6" id="KW-1185">Reference proteome</keyword>
<accession>G4CKW1</accession>
<evidence type="ECO:0000256" key="1">
    <source>
        <dbReference type="ARBA" id="ARBA00023015"/>
    </source>
</evidence>
<dbReference type="PANTHER" id="PTHR46797:SF23">
    <property type="entry name" value="HTH-TYPE TRANSCRIPTIONAL REGULATOR SUTR"/>
    <property type="match status" value="1"/>
</dbReference>
<evidence type="ECO:0000313" key="6">
    <source>
        <dbReference type="Proteomes" id="UP000003019"/>
    </source>
</evidence>
<dbReference type="Pfam" id="PF01381">
    <property type="entry name" value="HTH_3"/>
    <property type="match status" value="1"/>
</dbReference>
<dbReference type="InterPro" id="IPR001387">
    <property type="entry name" value="Cro/C1-type_HTH"/>
</dbReference>
<feature type="domain" description="HTH cro/C1-type" evidence="4">
    <location>
        <begin position="30"/>
        <end position="84"/>
    </location>
</feature>
<dbReference type="AlphaFoldDB" id="G4CKW1"/>
<name>G4CKW1_9NEIS</name>
<evidence type="ECO:0000256" key="2">
    <source>
        <dbReference type="ARBA" id="ARBA00023125"/>
    </source>
</evidence>
<dbReference type="Gene3D" id="1.10.260.40">
    <property type="entry name" value="lambda repressor-like DNA-binding domains"/>
    <property type="match status" value="1"/>
</dbReference>
<dbReference type="STRING" id="1032488.HMPREF9371_2252"/>
<reference evidence="5 6" key="1">
    <citation type="submission" date="2011-05" db="EMBL/GenBank/DDBJ databases">
        <authorList>
            <person name="Muzny D."/>
            <person name="Qin X."/>
            <person name="Deng J."/>
            <person name="Jiang H."/>
            <person name="Liu Y."/>
            <person name="Qu J."/>
            <person name="Song X.-Z."/>
            <person name="Zhang L."/>
            <person name="Thornton R."/>
            <person name="Coyle M."/>
            <person name="Francisco L."/>
            <person name="Jackson L."/>
            <person name="Javaid M."/>
            <person name="Korchina V."/>
            <person name="Kovar C."/>
            <person name="Mata R."/>
            <person name="Mathew T."/>
            <person name="Ngo R."/>
            <person name="Nguyen L."/>
            <person name="Nguyen N."/>
            <person name="Okwuonu G."/>
            <person name="Ongeri F."/>
            <person name="Pham C."/>
            <person name="Simmons D."/>
            <person name="Wilczek-Boney K."/>
            <person name="Hale W."/>
            <person name="Jakkamsetti A."/>
            <person name="Pham P."/>
            <person name="Ruth R."/>
            <person name="San Lucas F."/>
            <person name="Warren J."/>
            <person name="Zhang J."/>
            <person name="Zhao Z."/>
            <person name="Zhou C."/>
            <person name="Zhu D."/>
            <person name="Lee S."/>
            <person name="Bess C."/>
            <person name="Blankenburg K."/>
            <person name="Forbes L."/>
            <person name="Fu Q."/>
            <person name="Gubbala S."/>
            <person name="Hirani K."/>
            <person name="Jayaseelan J.C."/>
            <person name="Lara F."/>
            <person name="Munidasa M."/>
            <person name="Palculict T."/>
            <person name="Patil S."/>
            <person name="Pu L.-L."/>
            <person name="Saada N."/>
            <person name="Tang L."/>
            <person name="Weissenberger G."/>
            <person name="Zhu Y."/>
            <person name="Hemphill L."/>
            <person name="Shang Y."/>
            <person name="Youmans B."/>
            <person name="Ayvaz T."/>
            <person name="Ross M."/>
            <person name="Santibanez J."/>
            <person name="Aqrawi P."/>
            <person name="Gross S."/>
            <person name="Joshi V."/>
            <person name="Fowler G."/>
            <person name="Nazareth L."/>
            <person name="Reid J."/>
            <person name="Worley K."/>
            <person name="Petrosino J."/>
            <person name="Highlander S."/>
            <person name="Gibbs R."/>
        </authorList>
    </citation>
    <scope>NUCLEOTIDE SEQUENCE [LARGE SCALE GENOMIC DNA]</scope>
    <source>
        <strain evidence="5 6">871</strain>
    </source>
</reference>